<gene>
    <name evidence="1" type="ORF">RPERSI_LOCUS2514</name>
</gene>
<protein>
    <submittedName>
        <fullName evidence="1">19600_t:CDS:1</fullName>
    </submittedName>
</protein>
<evidence type="ECO:0000313" key="2">
    <source>
        <dbReference type="Proteomes" id="UP000789920"/>
    </source>
</evidence>
<dbReference type="EMBL" id="CAJVQC010002755">
    <property type="protein sequence ID" value="CAG8516807.1"/>
    <property type="molecule type" value="Genomic_DNA"/>
</dbReference>
<organism evidence="1 2">
    <name type="scientific">Racocetra persica</name>
    <dbReference type="NCBI Taxonomy" id="160502"/>
    <lineage>
        <taxon>Eukaryota</taxon>
        <taxon>Fungi</taxon>
        <taxon>Fungi incertae sedis</taxon>
        <taxon>Mucoromycota</taxon>
        <taxon>Glomeromycotina</taxon>
        <taxon>Glomeromycetes</taxon>
        <taxon>Diversisporales</taxon>
        <taxon>Gigasporaceae</taxon>
        <taxon>Racocetra</taxon>
    </lineage>
</organism>
<dbReference type="Proteomes" id="UP000789920">
    <property type="component" value="Unassembled WGS sequence"/>
</dbReference>
<sequence length="104" mass="12539">MPILPTTTPRSSFHEEMNYKRRRPTYWTASIPLFLRRLFRFPQMDFEFALWQMLYLCISPRRVLWAWDSGNPQDDPIYGLYRFCNGWSSDIDDLLGIRKQISVT</sequence>
<keyword evidence="2" id="KW-1185">Reference proteome</keyword>
<name>A0ACA9LAU6_9GLOM</name>
<comment type="caution">
    <text evidence="1">The sequence shown here is derived from an EMBL/GenBank/DDBJ whole genome shotgun (WGS) entry which is preliminary data.</text>
</comment>
<accession>A0ACA9LAU6</accession>
<reference evidence="1" key="1">
    <citation type="submission" date="2021-06" db="EMBL/GenBank/DDBJ databases">
        <authorList>
            <person name="Kallberg Y."/>
            <person name="Tangrot J."/>
            <person name="Rosling A."/>
        </authorList>
    </citation>
    <scope>NUCLEOTIDE SEQUENCE</scope>
    <source>
        <strain evidence="1">MA461A</strain>
    </source>
</reference>
<proteinExistence type="predicted"/>
<evidence type="ECO:0000313" key="1">
    <source>
        <dbReference type="EMBL" id="CAG8516807.1"/>
    </source>
</evidence>